<organism evidence="1 2">
    <name type="scientific">Geobacillus thermoleovorans CCB_US3_UF5</name>
    <dbReference type="NCBI Taxonomy" id="1111068"/>
    <lineage>
        <taxon>Bacteria</taxon>
        <taxon>Bacillati</taxon>
        <taxon>Bacillota</taxon>
        <taxon>Bacilli</taxon>
        <taxon>Bacillales</taxon>
        <taxon>Anoxybacillaceae</taxon>
        <taxon>Geobacillus</taxon>
        <taxon>Geobacillus thermoleovorans group</taxon>
    </lineage>
</organism>
<protein>
    <submittedName>
        <fullName evidence="1">Uncharacterized protein</fullName>
    </submittedName>
</protein>
<name>A0ABN4A4B5_GEOTH</name>
<dbReference type="EMBL" id="CP003125">
    <property type="protein sequence ID" value="AEV18173.1"/>
    <property type="molecule type" value="Genomic_DNA"/>
</dbReference>
<evidence type="ECO:0000313" key="2">
    <source>
        <dbReference type="Proteomes" id="UP000005636"/>
    </source>
</evidence>
<reference evidence="1 2" key="1">
    <citation type="submission" date="2011-11" db="EMBL/GenBank/DDBJ databases">
        <title>Complete genome sequence of thermophilic Geobacillus thermoleovorans CCB_US3_UF5.</title>
        <authorList>
            <person name="Muhd Sakaff M.K.L."/>
            <person name="Abdul Rahman A.Y."/>
            <person name="Saito J.A."/>
            <person name="Hou S."/>
            <person name="Alam M."/>
        </authorList>
    </citation>
    <scope>NUCLEOTIDE SEQUENCE [LARGE SCALE GENOMIC DNA]</scope>
    <source>
        <strain evidence="1 2">CCB_US3_UF5</strain>
    </source>
</reference>
<sequence>MRNGADGVSFQTFRQAHLSGTCYSALSNENETFFPKWNMSCFGRKM</sequence>
<dbReference type="Proteomes" id="UP000005636">
    <property type="component" value="Chromosome"/>
</dbReference>
<accession>A0ABN4A4B5</accession>
<proteinExistence type="predicted"/>
<keyword evidence="2" id="KW-1185">Reference proteome</keyword>
<evidence type="ECO:0000313" key="1">
    <source>
        <dbReference type="EMBL" id="AEV18173.1"/>
    </source>
</evidence>
<gene>
    <name evidence="1" type="ORF">GTCCBUS3UF5_8500</name>
</gene>